<evidence type="ECO:0000313" key="1">
    <source>
        <dbReference type="EMBL" id="MCI30523.1"/>
    </source>
</evidence>
<accession>A0A392R1Q9</accession>
<reference evidence="1 2" key="1">
    <citation type="journal article" date="2018" name="Front. Plant Sci.">
        <title>Red Clover (Trifolium pratense) and Zigzag Clover (T. medium) - A Picture of Genomic Similarities and Differences.</title>
        <authorList>
            <person name="Dluhosova J."/>
            <person name="Istvanek J."/>
            <person name="Nedelnik J."/>
            <person name="Repkova J."/>
        </authorList>
    </citation>
    <scope>NUCLEOTIDE SEQUENCE [LARGE SCALE GENOMIC DNA]</scope>
    <source>
        <strain evidence="2">cv. 10/8</strain>
        <tissue evidence="1">Leaf</tissue>
    </source>
</reference>
<evidence type="ECO:0000313" key="2">
    <source>
        <dbReference type="Proteomes" id="UP000265520"/>
    </source>
</evidence>
<comment type="caution">
    <text evidence="1">The sequence shown here is derived from an EMBL/GenBank/DDBJ whole genome shotgun (WGS) entry which is preliminary data.</text>
</comment>
<sequence>LSPHSPIDSVTKWVNFVVQRGVQYIDLSAGISGFPELPLSILTCSTLVDLKIDCFSVEEGFSPITLPSLKTLRLDNIWFAELRDFVEKLLLK</sequence>
<organism evidence="1 2">
    <name type="scientific">Trifolium medium</name>
    <dbReference type="NCBI Taxonomy" id="97028"/>
    <lineage>
        <taxon>Eukaryota</taxon>
        <taxon>Viridiplantae</taxon>
        <taxon>Streptophyta</taxon>
        <taxon>Embryophyta</taxon>
        <taxon>Tracheophyta</taxon>
        <taxon>Spermatophyta</taxon>
        <taxon>Magnoliopsida</taxon>
        <taxon>eudicotyledons</taxon>
        <taxon>Gunneridae</taxon>
        <taxon>Pentapetalae</taxon>
        <taxon>rosids</taxon>
        <taxon>fabids</taxon>
        <taxon>Fabales</taxon>
        <taxon>Fabaceae</taxon>
        <taxon>Papilionoideae</taxon>
        <taxon>50 kb inversion clade</taxon>
        <taxon>NPAAA clade</taxon>
        <taxon>Hologalegina</taxon>
        <taxon>IRL clade</taxon>
        <taxon>Trifolieae</taxon>
        <taxon>Trifolium</taxon>
    </lineage>
</organism>
<dbReference type="PANTHER" id="PTHR31900:SF34">
    <property type="entry name" value="EMB|CAB62440.1-RELATED"/>
    <property type="match status" value="1"/>
</dbReference>
<dbReference type="EMBL" id="LXQA010180269">
    <property type="protein sequence ID" value="MCI30523.1"/>
    <property type="molecule type" value="Genomic_DNA"/>
</dbReference>
<dbReference type="PANTHER" id="PTHR31900">
    <property type="entry name" value="F-BOX/RNI SUPERFAMILY PROTEIN-RELATED"/>
    <property type="match status" value="1"/>
</dbReference>
<name>A0A392R1Q9_9FABA</name>
<dbReference type="Proteomes" id="UP000265520">
    <property type="component" value="Unassembled WGS sequence"/>
</dbReference>
<protein>
    <submittedName>
        <fullName evidence="1">F-box/RNI/FBD-like domain protein</fullName>
    </submittedName>
</protein>
<keyword evidence="2" id="KW-1185">Reference proteome</keyword>
<dbReference type="AlphaFoldDB" id="A0A392R1Q9"/>
<feature type="non-terminal residue" evidence="1">
    <location>
        <position position="1"/>
    </location>
</feature>
<dbReference type="InterPro" id="IPR050232">
    <property type="entry name" value="FBL13/AtMIF1-like"/>
</dbReference>
<proteinExistence type="predicted"/>